<comment type="similarity">
    <text evidence="2">Belongs to the anaerobic coproporphyrinogen-III oxidase family. HemW subfamily.</text>
</comment>
<dbReference type="NCBIfam" id="TIGR00539">
    <property type="entry name" value="hemN_rel"/>
    <property type="match status" value="1"/>
</dbReference>
<protein>
    <recommendedName>
        <fullName evidence="3 10">Heme chaperone HemW</fullName>
    </recommendedName>
</protein>
<evidence type="ECO:0000256" key="10">
    <source>
        <dbReference type="RuleBase" id="RU364116"/>
    </source>
</evidence>
<feature type="region of interest" description="Disordered" evidence="11">
    <location>
        <begin position="385"/>
        <end position="406"/>
    </location>
</feature>
<keyword evidence="5 10" id="KW-0949">S-adenosyl-L-methionine</keyword>
<dbReference type="InterPro" id="IPR006638">
    <property type="entry name" value="Elp3/MiaA/NifB-like_rSAM"/>
</dbReference>
<comment type="caution">
    <text evidence="13">The sequence shown here is derived from an EMBL/GenBank/DDBJ whole genome shotgun (WGS) entry which is preliminary data.</text>
</comment>
<keyword evidence="14" id="KW-1185">Reference proteome</keyword>
<keyword evidence="10" id="KW-0004">4Fe-4S</keyword>
<organism evidence="13 14">
    <name type="scientific">Dentiradicibacter hellwigii</name>
    <dbReference type="NCBI Taxonomy" id="3149053"/>
    <lineage>
        <taxon>Bacteria</taxon>
        <taxon>Pseudomonadati</taxon>
        <taxon>Pseudomonadota</taxon>
        <taxon>Betaproteobacteria</taxon>
        <taxon>Rhodocyclales</taxon>
        <taxon>Rhodocyclaceae</taxon>
        <taxon>Dentiradicibacter</taxon>
    </lineage>
</organism>
<dbReference type="EMBL" id="JBEUWX010000002">
    <property type="protein sequence ID" value="MFA9949760.1"/>
    <property type="molecule type" value="Genomic_DNA"/>
</dbReference>
<evidence type="ECO:0000256" key="6">
    <source>
        <dbReference type="ARBA" id="ARBA00022723"/>
    </source>
</evidence>
<dbReference type="InterPro" id="IPR007197">
    <property type="entry name" value="rSAM"/>
</dbReference>
<keyword evidence="9 10" id="KW-0143">Chaperone</keyword>
<evidence type="ECO:0000256" key="7">
    <source>
        <dbReference type="ARBA" id="ARBA00023004"/>
    </source>
</evidence>
<dbReference type="SFLD" id="SFLDF00288">
    <property type="entry name" value="HemN-like__clustered_with_nucl"/>
    <property type="match status" value="1"/>
</dbReference>
<comment type="function">
    <text evidence="10">Probably acts as a heme chaperone, transferring heme to an unknown acceptor. Binds one molecule of heme per monomer, possibly covalently. Binds 1 [4Fe-4S] cluster. The cluster is coordinated with 3 cysteines and an exchangeable S-adenosyl-L-methionine.</text>
</comment>
<dbReference type="SFLD" id="SFLDS00029">
    <property type="entry name" value="Radical_SAM"/>
    <property type="match status" value="1"/>
</dbReference>
<keyword evidence="7 10" id="KW-0408">Iron</keyword>
<dbReference type="SFLD" id="SFLDG01065">
    <property type="entry name" value="anaerobic_coproporphyrinogen-I"/>
    <property type="match status" value="1"/>
</dbReference>
<evidence type="ECO:0000256" key="8">
    <source>
        <dbReference type="ARBA" id="ARBA00023014"/>
    </source>
</evidence>
<reference evidence="14" key="1">
    <citation type="submission" date="2024-06" db="EMBL/GenBank/DDBJ databases">
        <title>Radixoralia hellwigii gen. nov., sp nov., isolated from a root canal in the human oral cavity.</title>
        <authorList>
            <person name="Bartsch S."/>
            <person name="Wittmer A."/>
            <person name="Schulz A.-K."/>
            <person name="Neumann-Schaal M."/>
            <person name="Wolf J."/>
            <person name="Gronow S."/>
            <person name="Tennert C."/>
            <person name="Haecker G."/>
            <person name="Cieplik F."/>
            <person name="Al-Ahmad A."/>
        </authorList>
    </citation>
    <scope>NUCLEOTIDE SEQUENCE [LARGE SCALE GENOMIC DNA]</scope>
    <source>
        <strain evidence="14">Wk13</strain>
    </source>
</reference>
<dbReference type="PANTHER" id="PTHR13932:SF5">
    <property type="entry name" value="RADICAL S-ADENOSYL METHIONINE DOMAIN-CONTAINING PROTEIN 1, MITOCHONDRIAL"/>
    <property type="match status" value="1"/>
</dbReference>
<dbReference type="Pfam" id="PF04055">
    <property type="entry name" value="Radical_SAM"/>
    <property type="match status" value="1"/>
</dbReference>
<gene>
    <name evidence="13" type="primary">hemW</name>
    <name evidence="13" type="ORF">ABCS64_05355</name>
</gene>
<evidence type="ECO:0000256" key="9">
    <source>
        <dbReference type="ARBA" id="ARBA00023186"/>
    </source>
</evidence>
<keyword evidence="4 10" id="KW-0349">Heme</keyword>
<dbReference type="SFLD" id="SFLDG01082">
    <property type="entry name" value="B12-binding_domain_containing"/>
    <property type="match status" value="1"/>
</dbReference>
<keyword evidence="10" id="KW-0963">Cytoplasm</keyword>
<accession>A0ABV4UEW5</accession>
<dbReference type="RefSeq" id="WP_418890869.1">
    <property type="nucleotide sequence ID" value="NZ_JBEUWX010000002.1"/>
</dbReference>
<evidence type="ECO:0000256" key="1">
    <source>
        <dbReference type="ARBA" id="ARBA00001966"/>
    </source>
</evidence>
<evidence type="ECO:0000313" key="14">
    <source>
        <dbReference type="Proteomes" id="UP001574673"/>
    </source>
</evidence>
<name>A0ABV4UEW5_9RHOO</name>
<dbReference type="SFLD" id="SFLDF00562">
    <property type="entry name" value="HemN-like__clustered_with_heat"/>
    <property type="match status" value="1"/>
</dbReference>
<dbReference type="PROSITE" id="PS51918">
    <property type="entry name" value="RADICAL_SAM"/>
    <property type="match status" value="1"/>
</dbReference>
<dbReference type="InterPro" id="IPR034505">
    <property type="entry name" value="Coproporphyrinogen-III_oxidase"/>
</dbReference>
<dbReference type="SUPFAM" id="SSF102114">
    <property type="entry name" value="Radical SAM enzymes"/>
    <property type="match status" value="1"/>
</dbReference>
<feature type="domain" description="Radical SAM core" evidence="12">
    <location>
        <begin position="1"/>
        <end position="222"/>
    </location>
</feature>
<sequence length="433" mass="46617">MHIPWCVRKCPYCDFNSHGQRQPLPEADYVAALTADLDAALPDIAGREIVSIFFGGGTPSLFSGHAIDAILTAIRARLPLGRDAEITLEANPGTAEAEKFAAFRAAGINRLSLGIQSFNPAHLQALGRIHDDGEARRAIEIALRHFDAINLDLMYGLPQQTLDQALADLGQAMRYAPAHLSCYQLAIEPNTAFAARPPALDADLAADMQEAIEKRLAAAGYLHYETSAFALPGRSCRHNLNYWTFGDYLGIGAGAHSKLTQLPNTCTDTTSSQSSPFDAPAGASLSAGVQQNPFRIFRQVRWAQPGRYIVQAAAGHACQEIWGVDDSELPGEFMMNALRLNQGFDAALFSQRTGLPLTCIETPLQQAVAEGLIEWRAAPTLSDVNAPATQTRPDSPPAPAAQAKPDQAGISSLIVPTTLGQRFLNRLLALFLP</sequence>
<evidence type="ECO:0000256" key="3">
    <source>
        <dbReference type="ARBA" id="ARBA00017228"/>
    </source>
</evidence>
<evidence type="ECO:0000313" key="13">
    <source>
        <dbReference type="EMBL" id="MFA9949760.1"/>
    </source>
</evidence>
<dbReference type="InterPro" id="IPR013785">
    <property type="entry name" value="Aldolase_TIM"/>
</dbReference>
<dbReference type="InterPro" id="IPR058240">
    <property type="entry name" value="rSAM_sf"/>
</dbReference>
<dbReference type="Gene3D" id="3.20.20.70">
    <property type="entry name" value="Aldolase class I"/>
    <property type="match status" value="1"/>
</dbReference>
<evidence type="ECO:0000259" key="12">
    <source>
        <dbReference type="PROSITE" id="PS51918"/>
    </source>
</evidence>
<evidence type="ECO:0000256" key="5">
    <source>
        <dbReference type="ARBA" id="ARBA00022691"/>
    </source>
</evidence>
<keyword evidence="8 10" id="KW-0411">Iron-sulfur</keyword>
<dbReference type="Proteomes" id="UP001574673">
    <property type="component" value="Unassembled WGS sequence"/>
</dbReference>
<comment type="cofactor">
    <cofactor evidence="1">
        <name>[4Fe-4S] cluster</name>
        <dbReference type="ChEBI" id="CHEBI:49883"/>
    </cofactor>
</comment>
<dbReference type="CDD" id="cd01335">
    <property type="entry name" value="Radical_SAM"/>
    <property type="match status" value="1"/>
</dbReference>
<proteinExistence type="inferred from homology"/>
<evidence type="ECO:0000256" key="4">
    <source>
        <dbReference type="ARBA" id="ARBA00022617"/>
    </source>
</evidence>
<dbReference type="PANTHER" id="PTHR13932">
    <property type="entry name" value="COPROPORPHYRINIGEN III OXIDASE"/>
    <property type="match status" value="1"/>
</dbReference>
<keyword evidence="6 10" id="KW-0479">Metal-binding</keyword>
<comment type="subcellular location">
    <subcellularLocation>
        <location evidence="10">Cytoplasm</location>
    </subcellularLocation>
</comment>
<evidence type="ECO:0000256" key="11">
    <source>
        <dbReference type="SAM" id="MobiDB-lite"/>
    </source>
</evidence>
<evidence type="ECO:0000256" key="2">
    <source>
        <dbReference type="ARBA" id="ARBA00006100"/>
    </source>
</evidence>
<dbReference type="InterPro" id="IPR004559">
    <property type="entry name" value="HemW-like"/>
</dbReference>
<dbReference type="InterPro" id="IPR010723">
    <property type="entry name" value="HemN_C"/>
</dbReference>
<dbReference type="SMART" id="SM00729">
    <property type="entry name" value="Elp3"/>
    <property type="match status" value="1"/>
</dbReference>
<dbReference type="Pfam" id="PF06969">
    <property type="entry name" value="HemN_C"/>
    <property type="match status" value="1"/>
</dbReference>